<evidence type="ECO:0000313" key="2">
    <source>
        <dbReference type="Proteomes" id="UP001200642"/>
    </source>
</evidence>
<dbReference type="InterPro" id="IPR032168">
    <property type="entry name" value="DUF5004"/>
</dbReference>
<dbReference type="PROSITE" id="PS51257">
    <property type="entry name" value="PROKAR_LIPOPROTEIN"/>
    <property type="match status" value="1"/>
</dbReference>
<sequence length="174" mass="18920">MNLRLIFMGLALTTGLLFSGCSDDDDNCVQDYSGTLTASETLLVGEWNLTAMTSSKAVDLTDDDVENPSTDIYAQYTDCQKDAGYIFSEDRGYTFNQGTKVANCENKSVTNGTWQYTGNQINFVATCTVLSLPITFTNANNSFQSISQKLLIQDVSGQVVEADVTFVYTKATAG</sequence>
<dbReference type="AlphaFoldDB" id="A0AAE3JM48"/>
<organism evidence="1 2">
    <name type="scientific">Cerina litoralis</name>
    <dbReference type="NCBI Taxonomy" id="2874477"/>
    <lineage>
        <taxon>Bacteria</taxon>
        <taxon>Pseudomonadati</taxon>
        <taxon>Bacteroidota</taxon>
        <taxon>Flavobacteriia</taxon>
        <taxon>Flavobacteriales</taxon>
        <taxon>Flavobacteriaceae</taxon>
        <taxon>Cerina</taxon>
    </lineage>
</organism>
<reference evidence="1" key="1">
    <citation type="submission" date="2023-02" db="EMBL/GenBank/DDBJ databases">
        <title>Genome of Flavobacteriaceae gen. nov. sp. strain F89.</title>
        <authorList>
            <person name="Wang Y."/>
        </authorList>
    </citation>
    <scope>NUCLEOTIDE SEQUENCE</scope>
    <source>
        <strain evidence="1">F89</strain>
    </source>
</reference>
<evidence type="ECO:0000313" key="1">
    <source>
        <dbReference type="EMBL" id="MCG2459405.1"/>
    </source>
</evidence>
<gene>
    <name evidence="1" type="ORF">K8352_01435</name>
</gene>
<dbReference type="Pfam" id="PF16395">
    <property type="entry name" value="DUF5004"/>
    <property type="match status" value="1"/>
</dbReference>
<dbReference type="Proteomes" id="UP001200642">
    <property type="component" value="Unassembled WGS sequence"/>
</dbReference>
<dbReference type="RefSeq" id="WP_317900549.1">
    <property type="nucleotide sequence ID" value="NZ_JAIRBC010000001.1"/>
</dbReference>
<comment type="caution">
    <text evidence="1">The sequence shown here is derived from an EMBL/GenBank/DDBJ whole genome shotgun (WGS) entry which is preliminary data.</text>
</comment>
<accession>A0AAE3JM48</accession>
<dbReference type="EMBL" id="JAIRBC010000001">
    <property type="protein sequence ID" value="MCG2459405.1"/>
    <property type="molecule type" value="Genomic_DNA"/>
</dbReference>
<name>A0AAE3JM48_9FLAO</name>
<proteinExistence type="predicted"/>
<protein>
    <submittedName>
        <fullName evidence="1">DUF5004 domain-containing protein</fullName>
    </submittedName>
</protein>
<keyword evidence="2" id="KW-1185">Reference proteome</keyword>